<accession>A0A7T8GQ72</accession>
<keyword evidence="2" id="KW-1185">Reference proteome</keyword>
<organism evidence="1 2">
    <name type="scientific">Caligus rogercresseyi</name>
    <name type="common">Sea louse</name>
    <dbReference type="NCBI Taxonomy" id="217165"/>
    <lineage>
        <taxon>Eukaryota</taxon>
        <taxon>Metazoa</taxon>
        <taxon>Ecdysozoa</taxon>
        <taxon>Arthropoda</taxon>
        <taxon>Crustacea</taxon>
        <taxon>Multicrustacea</taxon>
        <taxon>Hexanauplia</taxon>
        <taxon>Copepoda</taxon>
        <taxon>Siphonostomatoida</taxon>
        <taxon>Caligidae</taxon>
        <taxon>Caligus</taxon>
    </lineage>
</organism>
<name>A0A7T8GQ72_CALRO</name>
<protein>
    <submittedName>
        <fullName evidence="1">Transposable element tcb2 transposase</fullName>
    </submittedName>
</protein>
<evidence type="ECO:0000313" key="1">
    <source>
        <dbReference type="EMBL" id="QQP35451.1"/>
    </source>
</evidence>
<proteinExistence type="predicted"/>
<dbReference type="EMBL" id="CP045907">
    <property type="protein sequence ID" value="QQP35451.1"/>
    <property type="molecule type" value="Genomic_DNA"/>
</dbReference>
<sequence>MCQLILNKLKEEAAWKVLVFSDEKNFKLNKYLNRKHERTIASFPKAVDLSNRSKFSEKA</sequence>
<evidence type="ECO:0000313" key="2">
    <source>
        <dbReference type="Proteomes" id="UP000595437"/>
    </source>
</evidence>
<gene>
    <name evidence="1" type="ORF">FKW44_023683</name>
</gene>
<feature type="non-terminal residue" evidence="1">
    <location>
        <position position="59"/>
    </location>
</feature>
<dbReference type="Proteomes" id="UP000595437">
    <property type="component" value="Chromosome 18"/>
</dbReference>
<reference evidence="2" key="1">
    <citation type="submission" date="2021-01" db="EMBL/GenBank/DDBJ databases">
        <title>Caligus Genome Assembly.</title>
        <authorList>
            <person name="Gallardo-Escarate C."/>
        </authorList>
    </citation>
    <scope>NUCLEOTIDE SEQUENCE [LARGE SCALE GENOMIC DNA]</scope>
</reference>
<dbReference type="AlphaFoldDB" id="A0A7T8GQ72"/>